<evidence type="ECO:0000313" key="2">
    <source>
        <dbReference type="EMBL" id="EOA82888.1"/>
    </source>
</evidence>
<dbReference type="AlphaFoldDB" id="R0JNV2"/>
<reference evidence="2 3" key="2">
    <citation type="journal article" date="2013" name="PLoS Genet.">
        <title>Comparative genome structure, secondary metabolite, and effector coding capacity across Cochliobolus pathogens.</title>
        <authorList>
            <person name="Condon B.J."/>
            <person name="Leng Y."/>
            <person name="Wu D."/>
            <person name="Bushley K.E."/>
            <person name="Ohm R.A."/>
            <person name="Otillar R."/>
            <person name="Martin J."/>
            <person name="Schackwitz W."/>
            <person name="Grimwood J."/>
            <person name="MohdZainudin N."/>
            <person name="Xue C."/>
            <person name="Wang R."/>
            <person name="Manning V.A."/>
            <person name="Dhillon B."/>
            <person name="Tu Z.J."/>
            <person name="Steffenson B.J."/>
            <person name="Salamov A."/>
            <person name="Sun H."/>
            <person name="Lowry S."/>
            <person name="LaButti K."/>
            <person name="Han J."/>
            <person name="Copeland A."/>
            <person name="Lindquist E."/>
            <person name="Barry K."/>
            <person name="Schmutz J."/>
            <person name="Baker S.E."/>
            <person name="Ciuffetti L.M."/>
            <person name="Grigoriev I.V."/>
            <person name="Zhong S."/>
            <person name="Turgeon B.G."/>
        </authorList>
    </citation>
    <scope>NUCLEOTIDE SEQUENCE [LARGE SCALE GENOMIC DNA]</scope>
    <source>
        <strain evidence="3">28A</strain>
    </source>
</reference>
<dbReference type="RefSeq" id="XP_008029879.1">
    <property type="nucleotide sequence ID" value="XM_008031688.1"/>
</dbReference>
<sequence>MVASTSASTSASFEAFVKQTREKKKNEALAQQFLGGASRGRKSNGGGASAKAARVESEKPSLLSRINGGAGVQKRSASAKPAGSIDGKWQHDLHKLNNPRGAPNTRSAMARTASASQVERNTRTFDKFASSIARGAATRTNDAPGFSIRGVANGGPCTVIASNFAPGTTAADIEAVMSPIGGETLGCKLLSASPTVMVELQFTSREGAENVIATFNNQKADGRLLYVYMKDVPATTHLSASRAAPPPPPAAAAAARLNQHQSVDDIMELDTTAARSSGSFQDGRYGFNEGGGARRDPPRGPRRRY</sequence>
<protein>
    <recommendedName>
        <fullName evidence="4">RRM domain-containing protein</fullName>
    </recommendedName>
</protein>
<dbReference type="eggNOG" id="ENOG502SBWH">
    <property type="taxonomic scope" value="Eukaryota"/>
</dbReference>
<feature type="region of interest" description="Disordered" evidence="1">
    <location>
        <begin position="272"/>
        <end position="305"/>
    </location>
</feature>
<name>R0JNV2_EXST2</name>
<organism evidence="2 3">
    <name type="scientific">Exserohilum turcicum (strain 28A)</name>
    <name type="common">Northern leaf blight fungus</name>
    <name type="synonym">Setosphaeria turcica</name>
    <dbReference type="NCBI Taxonomy" id="671987"/>
    <lineage>
        <taxon>Eukaryota</taxon>
        <taxon>Fungi</taxon>
        <taxon>Dikarya</taxon>
        <taxon>Ascomycota</taxon>
        <taxon>Pezizomycotina</taxon>
        <taxon>Dothideomycetes</taxon>
        <taxon>Pleosporomycetidae</taxon>
        <taxon>Pleosporales</taxon>
        <taxon>Pleosporineae</taxon>
        <taxon>Pleosporaceae</taxon>
        <taxon>Exserohilum</taxon>
    </lineage>
</organism>
<dbReference type="EMBL" id="KB908844">
    <property type="protein sequence ID" value="EOA82888.1"/>
    <property type="molecule type" value="Genomic_DNA"/>
</dbReference>
<evidence type="ECO:0000256" key="1">
    <source>
        <dbReference type="SAM" id="MobiDB-lite"/>
    </source>
</evidence>
<proteinExistence type="predicted"/>
<dbReference type="InterPro" id="IPR012677">
    <property type="entry name" value="Nucleotide-bd_a/b_plait_sf"/>
</dbReference>
<dbReference type="Proteomes" id="UP000016935">
    <property type="component" value="Unassembled WGS sequence"/>
</dbReference>
<feature type="region of interest" description="Disordered" evidence="1">
    <location>
        <begin position="33"/>
        <end position="106"/>
    </location>
</feature>
<reference evidence="2 3" key="1">
    <citation type="journal article" date="2012" name="PLoS Pathog.">
        <title>Diverse lifestyles and strategies of plant pathogenesis encoded in the genomes of eighteen Dothideomycetes fungi.</title>
        <authorList>
            <person name="Ohm R.A."/>
            <person name="Feau N."/>
            <person name="Henrissat B."/>
            <person name="Schoch C.L."/>
            <person name="Horwitz B.A."/>
            <person name="Barry K.W."/>
            <person name="Condon B.J."/>
            <person name="Copeland A.C."/>
            <person name="Dhillon B."/>
            <person name="Glaser F."/>
            <person name="Hesse C.N."/>
            <person name="Kosti I."/>
            <person name="LaButti K."/>
            <person name="Lindquist E.A."/>
            <person name="Lucas S."/>
            <person name="Salamov A.A."/>
            <person name="Bradshaw R.E."/>
            <person name="Ciuffetti L."/>
            <person name="Hamelin R.C."/>
            <person name="Kema G.H.J."/>
            <person name="Lawrence C."/>
            <person name="Scott J.A."/>
            <person name="Spatafora J.W."/>
            <person name="Turgeon B.G."/>
            <person name="de Wit P.J.G.M."/>
            <person name="Zhong S."/>
            <person name="Goodwin S.B."/>
            <person name="Grigoriev I.V."/>
        </authorList>
    </citation>
    <scope>NUCLEOTIDE SEQUENCE [LARGE SCALE GENOMIC DNA]</scope>
    <source>
        <strain evidence="3">28A</strain>
    </source>
</reference>
<dbReference type="Gene3D" id="3.30.70.330">
    <property type="match status" value="1"/>
</dbReference>
<dbReference type="STRING" id="671987.R0JNV2"/>
<dbReference type="OrthoDB" id="5374349at2759"/>
<dbReference type="HOGENOM" id="CLU_058466_1_0_1"/>
<dbReference type="GO" id="GO:0003676">
    <property type="term" value="F:nucleic acid binding"/>
    <property type="evidence" value="ECO:0007669"/>
    <property type="project" value="InterPro"/>
</dbReference>
<keyword evidence="3" id="KW-1185">Reference proteome</keyword>
<accession>R0JNV2</accession>
<dbReference type="CDD" id="cd00590">
    <property type="entry name" value="RRM_SF"/>
    <property type="match status" value="1"/>
</dbReference>
<evidence type="ECO:0008006" key="4">
    <source>
        <dbReference type="Google" id="ProtNLM"/>
    </source>
</evidence>
<dbReference type="InterPro" id="IPR035979">
    <property type="entry name" value="RBD_domain_sf"/>
</dbReference>
<evidence type="ECO:0000313" key="3">
    <source>
        <dbReference type="Proteomes" id="UP000016935"/>
    </source>
</evidence>
<dbReference type="SUPFAM" id="SSF54928">
    <property type="entry name" value="RNA-binding domain, RBD"/>
    <property type="match status" value="1"/>
</dbReference>
<gene>
    <name evidence="2" type="ORF">SETTUDRAFT_165267</name>
</gene>
<dbReference type="GeneID" id="19399412"/>